<dbReference type="Gene3D" id="3.30.70.1440">
    <property type="entry name" value="Multidrug efflux transporter AcrB pore domain"/>
    <property type="match status" value="1"/>
</dbReference>
<dbReference type="Gene3D" id="1.20.1640.10">
    <property type="entry name" value="Multidrug efflux transporter AcrB transmembrane domain"/>
    <property type="match status" value="1"/>
</dbReference>
<proteinExistence type="predicted"/>
<evidence type="ECO:0000313" key="3">
    <source>
        <dbReference type="EMBL" id="KUO22924.1"/>
    </source>
</evidence>
<keyword evidence="2" id="KW-0472">Membrane</keyword>
<dbReference type="PANTHER" id="PTHR32063:SF0">
    <property type="entry name" value="SWARMING MOTILITY PROTEIN SWRC"/>
    <property type="match status" value="1"/>
</dbReference>
<dbReference type="PANTHER" id="PTHR32063">
    <property type="match status" value="1"/>
</dbReference>
<comment type="caution">
    <text evidence="3">The sequence shown here is derived from an EMBL/GenBank/DDBJ whole genome shotgun (WGS) entry which is preliminary data.</text>
</comment>
<dbReference type="InterPro" id="IPR001036">
    <property type="entry name" value="Acrflvin-R"/>
</dbReference>
<gene>
    <name evidence="3" type="ORF">AQJ91_00925</name>
</gene>
<dbReference type="GO" id="GO:0042910">
    <property type="term" value="F:xenobiotic transmembrane transporter activity"/>
    <property type="evidence" value="ECO:0007669"/>
    <property type="project" value="TreeGrafter"/>
</dbReference>
<dbReference type="Gene3D" id="3.30.2090.10">
    <property type="entry name" value="Multidrug efflux transporter AcrB TolC docking domain, DN and DC subdomains"/>
    <property type="match status" value="1"/>
</dbReference>
<keyword evidence="2" id="KW-1133">Transmembrane helix</keyword>
<organism evidence="3 4">
    <name type="scientific">Streptomyces dysideae</name>
    <dbReference type="NCBI Taxonomy" id="909626"/>
    <lineage>
        <taxon>Bacteria</taxon>
        <taxon>Bacillati</taxon>
        <taxon>Actinomycetota</taxon>
        <taxon>Actinomycetes</taxon>
        <taxon>Kitasatosporales</taxon>
        <taxon>Streptomycetaceae</taxon>
        <taxon>Streptomyces</taxon>
    </lineage>
</organism>
<feature type="transmembrane region" description="Helical" evidence="2">
    <location>
        <begin position="311"/>
        <end position="336"/>
    </location>
</feature>
<keyword evidence="4" id="KW-1185">Reference proteome</keyword>
<dbReference type="Proteomes" id="UP000053260">
    <property type="component" value="Unassembled WGS sequence"/>
</dbReference>
<dbReference type="PRINTS" id="PR00702">
    <property type="entry name" value="ACRIFLAVINRP"/>
</dbReference>
<evidence type="ECO:0000256" key="2">
    <source>
        <dbReference type="SAM" id="Phobius"/>
    </source>
</evidence>
<keyword evidence="2" id="KW-0812">Transmembrane</keyword>
<feature type="transmembrane region" description="Helical" evidence="2">
    <location>
        <begin position="232"/>
        <end position="256"/>
    </location>
</feature>
<feature type="transmembrane region" description="Helical" evidence="2">
    <location>
        <begin position="176"/>
        <end position="199"/>
    </location>
</feature>
<feature type="compositionally biased region" description="Basic residues" evidence="1">
    <location>
        <begin position="344"/>
        <end position="353"/>
    </location>
</feature>
<feature type="region of interest" description="Disordered" evidence="1">
    <location>
        <begin position="344"/>
        <end position="373"/>
    </location>
</feature>
<protein>
    <recommendedName>
        <fullName evidence="5">Hydrogenase expression protein</fullName>
    </recommendedName>
</protein>
<feature type="transmembrane region" description="Helical" evidence="2">
    <location>
        <begin position="281"/>
        <end position="299"/>
    </location>
</feature>
<name>A0A117S2W7_9ACTN</name>
<feature type="transmembrane region" description="Helical" evidence="2">
    <location>
        <begin position="206"/>
        <end position="226"/>
    </location>
</feature>
<reference evidence="3 4" key="1">
    <citation type="submission" date="2015-10" db="EMBL/GenBank/DDBJ databases">
        <title>Draft genome sequence of Streptomyces sp. RV15, isolated from a marine sponge.</title>
        <authorList>
            <person name="Ruckert C."/>
            <person name="Abdelmohsen U.R."/>
            <person name="Winkler A."/>
            <person name="Hentschel U."/>
            <person name="Kalinowski J."/>
            <person name="Kampfer P."/>
            <person name="Glaeser S."/>
        </authorList>
    </citation>
    <scope>NUCLEOTIDE SEQUENCE [LARGE SCALE GENOMIC DNA]</scope>
    <source>
        <strain evidence="3 4">RV15</strain>
    </source>
</reference>
<dbReference type="EMBL" id="LMXB01000008">
    <property type="protein sequence ID" value="KUO22924.1"/>
    <property type="molecule type" value="Genomic_DNA"/>
</dbReference>
<evidence type="ECO:0008006" key="5">
    <source>
        <dbReference type="Google" id="ProtNLM"/>
    </source>
</evidence>
<accession>A0A117S2W7</accession>
<dbReference type="AlphaFoldDB" id="A0A117S2W7"/>
<dbReference type="STRING" id="909626.AQJ91_00925"/>
<dbReference type="InterPro" id="IPR027463">
    <property type="entry name" value="AcrB_DN_DC_subdom"/>
</dbReference>
<dbReference type="Pfam" id="PF00873">
    <property type="entry name" value="ACR_tran"/>
    <property type="match status" value="1"/>
</dbReference>
<evidence type="ECO:0000256" key="1">
    <source>
        <dbReference type="SAM" id="MobiDB-lite"/>
    </source>
</evidence>
<dbReference type="SUPFAM" id="SSF82866">
    <property type="entry name" value="Multidrug efflux transporter AcrB transmembrane domain"/>
    <property type="match status" value="1"/>
</dbReference>
<evidence type="ECO:0000313" key="4">
    <source>
        <dbReference type="Proteomes" id="UP000053260"/>
    </source>
</evidence>
<dbReference type="GO" id="GO:0005886">
    <property type="term" value="C:plasma membrane"/>
    <property type="evidence" value="ECO:0007669"/>
    <property type="project" value="TreeGrafter"/>
</dbReference>
<dbReference type="SUPFAM" id="SSF82714">
    <property type="entry name" value="Multidrug efflux transporter AcrB TolC docking domain, DN and DC subdomains"/>
    <property type="match status" value="1"/>
</dbReference>
<sequence length="373" mass="38597">MKAADAEVLRTAAEQVRTAVAGLDGVTDVTSDLAQSVPRISVKANDKAAAAGFNDQTLGAAVAQAVRGTPAAKAILDDTERDVVIRSAKPAETMDELKALPLGPVKLGDIATVQLVDGPVSMTRIDGQRAATITARPTGDNTGAVSADLTSKLDALKLPAGATADIGGVSQDQDDAFANLGLAMLAAIAIVFMLLVATFRSLAQPLILLVSLPFAATGAIGLLVATGTPMGVPAMIGMLMLIGIVVTNAIVLIDLINQYRKQGYSTVDAVIEGGRHRLRPILMTALATIFALLPMALGVTGEGGFIAQPLAVVVIGGLITSTLLTLLLVPTLYTMLELRKDRRAKKRALKREKKAGPPARPTPVADEPEPAQV</sequence>